<gene>
    <name evidence="7" type="ORF">PCL_12251</name>
    <name evidence="6" type="ORF">VFPBJ_06206</name>
    <name evidence="5" type="ORF">VFPFJ_10625</name>
</gene>
<organism evidence="5 8">
    <name type="scientific">Purpureocillium lilacinum</name>
    <name type="common">Paecilomyces lilacinus</name>
    <dbReference type="NCBI Taxonomy" id="33203"/>
    <lineage>
        <taxon>Eukaryota</taxon>
        <taxon>Fungi</taxon>
        <taxon>Dikarya</taxon>
        <taxon>Ascomycota</taxon>
        <taxon>Pezizomycotina</taxon>
        <taxon>Sordariomycetes</taxon>
        <taxon>Hypocreomycetidae</taxon>
        <taxon>Hypocreales</taxon>
        <taxon>Ophiocordycipitaceae</taxon>
        <taxon>Purpureocillium</taxon>
    </lineage>
</organism>
<evidence type="ECO:0000256" key="1">
    <source>
        <dbReference type="ARBA" id="ARBA00022723"/>
    </source>
</evidence>
<dbReference type="EMBL" id="LSBI01000015">
    <property type="protein sequence ID" value="OAQ75861.1"/>
    <property type="molecule type" value="Genomic_DNA"/>
</dbReference>
<dbReference type="RefSeq" id="XP_018173634.1">
    <property type="nucleotide sequence ID" value="XM_018327693.1"/>
</dbReference>
<name>A0A179GER0_PURLI</name>
<dbReference type="GO" id="GO:0008270">
    <property type="term" value="F:zinc ion binding"/>
    <property type="evidence" value="ECO:0007669"/>
    <property type="project" value="UniProtKB-KW"/>
</dbReference>
<evidence type="ECO:0000256" key="2">
    <source>
        <dbReference type="ARBA" id="ARBA00022771"/>
    </source>
</evidence>
<reference evidence="5 8" key="3">
    <citation type="submission" date="2016-02" db="EMBL/GenBank/DDBJ databases">
        <title>Biosynthesis of antibiotic leucinostatins and their inhibition on Phytophthora in bio-control Purpureocillium lilacinum.</title>
        <authorList>
            <person name="Wang G."/>
            <person name="Liu Z."/>
            <person name="Lin R."/>
            <person name="Li E."/>
            <person name="Mao Z."/>
            <person name="Ling J."/>
            <person name="Yin W."/>
            <person name="Xie B."/>
        </authorList>
    </citation>
    <scope>NUCLEOTIDE SEQUENCE [LARGE SCALE GENOMIC DNA]</scope>
    <source>
        <strain evidence="6">PLBJ-1</strain>
        <strain evidence="5">PLFJ-1</strain>
    </source>
</reference>
<keyword evidence="1" id="KW-0479">Metal-binding</keyword>
<evidence type="ECO:0000313" key="5">
    <source>
        <dbReference type="EMBL" id="OAQ75861.1"/>
    </source>
</evidence>
<sequence>MPNMRAKNEQSWALYPSLHQDVRRLLLQDMLFFHFHHADDEQHLVEDYDTNIMGRFICHNASCKSKGWSSKRVAITIRMYSDRTYNARVYFQRCRACKKLSKPELDSSYAERIAYRIKKWYGVRQLLPPPYSGGNDPKEPHKIELCEGCKAGRCIEKCPQGVSLCRACGLLLVTRDGVEQCPDMECAGINNIGGDTKPWW</sequence>
<dbReference type="SMART" id="SM01328">
    <property type="entry name" value="zf-3CxxC"/>
    <property type="match status" value="1"/>
</dbReference>
<keyword evidence="3" id="KW-0862">Zinc</keyword>
<dbReference type="KEGG" id="plj:28892742"/>
<evidence type="ECO:0000259" key="4">
    <source>
        <dbReference type="SMART" id="SM01328"/>
    </source>
</evidence>
<evidence type="ECO:0000313" key="7">
    <source>
        <dbReference type="EMBL" id="PWI70883.1"/>
    </source>
</evidence>
<evidence type="ECO:0000256" key="3">
    <source>
        <dbReference type="ARBA" id="ARBA00022833"/>
    </source>
</evidence>
<feature type="domain" description="3CxxC-type" evidence="4">
    <location>
        <begin position="51"/>
        <end position="152"/>
    </location>
</feature>
<dbReference type="Proteomes" id="UP000078340">
    <property type="component" value="Unassembled WGS sequence"/>
</dbReference>
<comment type="caution">
    <text evidence="5">The sequence shown here is derived from an EMBL/GenBank/DDBJ whole genome shotgun (WGS) entry which is preliminary data.</text>
</comment>
<dbReference type="GeneID" id="28892742"/>
<proteinExistence type="predicted"/>
<dbReference type="OrthoDB" id="8121437at2759"/>
<dbReference type="Proteomes" id="UP000245956">
    <property type="component" value="Unassembled WGS sequence"/>
</dbReference>
<evidence type="ECO:0000313" key="9">
    <source>
        <dbReference type="Proteomes" id="UP000245956"/>
    </source>
</evidence>
<accession>A0A179GER0</accession>
<evidence type="ECO:0000313" key="6">
    <source>
        <dbReference type="EMBL" id="OAQ80621.1"/>
    </source>
</evidence>
<reference evidence="7" key="1">
    <citation type="submission" date="2015-05" db="EMBL/GenBank/DDBJ databases">
        <authorList>
            <person name="Wang D.B."/>
            <person name="Wang M."/>
        </authorList>
    </citation>
    <scope>NUCLEOTIDE SEQUENCE</scope>
    <source>
        <strain evidence="7">36-1</strain>
    </source>
</reference>
<dbReference type="OMA" id="FHTNDED"/>
<dbReference type="InterPro" id="IPR027377">
    <property type="entry name" value="ZAR1/RTP1-5-like_Znf-3CxxC"/>
</dbReference>
<dbReference type="EMBL" id="LCWV01000008">
    <property type="protein sequence ID" value="PWI70883.1"/>
    <property type="molecule type" value="Genomic_DNA"/>
</dbReference>
<reference evidence="7 9" key="2">
    <citation type="journal article" date="2016" name="Front. Microbiol.">
        <title>Genome and transcriptome sequences reveal the specific parasitism of the nematophagous Purpureocillium lilacinum 36-1.</title>
        <authorList>
            <person name="Xie J."/>
            <person name="Li S."/>
            <person name="Mo C."/>
            <person name="Xiao X."/>
            <person name="Peng D."/>
            <person name="Wang G."/>
            <person name="Xiao Y."/>
        </authorList>
    </citation>
    <scope>NUCLEOTIDE SEQUENCE [LARGE SCALE GENOMIC DNA]</scope>
    <source>
        <strain evidence="7 9">36-1</strain>
    </source>
</reference>
<dbReference type="EMBL" id="LSBH01000004">
    <property type="protein sequence ID" value="OAQ80621.1"/>
    <property type="molecule type" value="Genomic_DNA"/>
</dbReference>
<evidence type="ECO:0000313" key="8">
    <source>
        <dbReference type="Proteomes" id="UP000078340"/>
    </source>
</evidence>
<protein>
    <submittedName>
        <fullName evidence="5">Zinc-binding domain-containing protein</fullName>
    </submittedName>
</protein>
<dbReference type="AlphaFoldDB" id="A0A179GER0"/>
<dbReference type="Proteomes" id="UP000078240">
    <property type="component" value="Unassembled WGS sequence"/>
</dbReference>
<keyword evidence="2" id="KW-0863">Zinc-finger</keyword>
<dbReference type="Pfam" id="PF13695">
    <property type="entry name" value="Zn_ribbon_3CxxC"/>
    <property type="match status" value="1"/>
</dbReference>